<evidence type="ECO:0000313" key="2">
    <source>
        <dbReference type="EMBL" id="KAK7610132.1"/>
    </source>
</evidence>
<protein>
    <submittedName>
        <fullName evidence="2">Uncharacterized protein</fullName>
    </submittedName>
</protein>
<dbReference type="EMBL" id="JBBPBF010000019">
    <property type="protein sequence ID" value="KAK7610132.1"/>
    <property type="molecule type" value="Genomic_DNA"/>
</dbReference>
<comment type="caution">
    <text evidence="2">The sequence shown here is derived from an EMBL/GenBank/DDBJ whole genome shotgun (WGS) entry which is preliminary data.</text>
</comment>
<proteinExistence type="predicted"/>
<accession>A0ABR1N4J2</accession>
<feature type="compositionally biased region" description="Gly residues" evidence="1">
    <location>
        <begin position="203"/>
        <end position="227"/>
    </location>
</feature>
<keyword evidence="3" id="KW-1185">Reference proteome</keyword>
<evidence type="ECO:0000256" key="1">
    <source>
        <dbReference type="SAM" id="MobiDB-lite"/>
    </source>
</evidence>
<dbReference type="Proteomes" id="UP001367316">
    <property type="component" value="Unassembled WGS sequence"/>
</dbReference>
<reference evidence="2 3" key="1">
    <citation type="submission" date="2024-04" db="EMBL/GenBank/DDBJ databases">
        <title>Phyllosticta paracitricarpa is synonymous to the EU quarantine fungus P. citricarpa based on phylogenomic analyses.</title>
        <authorList>
            <consortium name="Lawrence Berkeley National Laboratory"/>
            <person name="Van ingen-buijs V.A."/>
            <person name="Van westerhoven A.C."/>
            <person name="Haridas S."/>
            <person name="Skiadas P."/>
            <person name="Martin F."/>
            <person name="Groenewald J.Z."/>
            <person name="Crous P.W."/>
            <person name="Seidl M.F."/>
        </authorList>
    </citation>
    <scope>NUCLEOTIDE SEQUENCE [LARGE SCALE GENOMIC DNA]</scope>
    <source>
        <strain evidence="2 3">CBS 141358</strain>
    </source>
</reference>
<feature type="region of interest" description="Disordered" evidence="1">
    <location>
        <begin position="31"/>
        <end position="67"/>
    </location>
</feature>
<organism evidence="2 3">
    <name type="scientific">Phyllosticta paracitricarpa</name>
    <dbReference type="NCBI Taxonomy" id="2016321"/>
    <lineage>
        <taxon>Eukaryota</taxon>
        <taxon>Fungi</taxon>
        <taxon>Dikarya</taxon>
        <taxon>Ascomycota</taxon>
        <taxon>Pezizomycotina</taxon>
        <taxon>Dothideomycetes</taxon>
        <taxon>Dothideomycetes incertae sedis</taxon>
        <taxon>Botryosphaeriales</taxon>
        <taxon>Phyllostictaceae</taxon>
        <taxon>Phyllosticta</taxon>
    </lineage>
</organism>
<name>A0ABR1N4J2_9PEZI</name>
<gene>
    <name evidence="2" type="ORF">JOL62DRAFT_120906</name>
</gene>
<sequence>MVAHSNSAASLQPRKRSVRILSIPLLGGHVNYMRSRPRKRRSPHRQHNQHTDSPTPDRPGPQKAKVKRKVATAWKKFRGSIATVPKSDRRLQTAIQKAKQRSSGRKVAYPVRRTFRNPGLKSRTTSQRLRRKREDLRFAVTSSTKLANFITRAGIWRDRMKRSVWCKEKQSKARVRRFASKIERKVLEKTGMELRPQKSGKQRGSGGGCAEGEGSGARKVLGGGGES</sequence>
<evidence type="ECO:0000313" key="3">
    <source>
        <dbReference type="Proteomes" id="UP001367316"/>
    </source>
</evidence>
<feature type="region of interest" description="Disordered" evidence="1">
    <location>
        <begin position="188"/>
        <end position="227"/>
    </location>
</feature>
<feature type="compositionally biased region" description="Basic residues" evidence="1">
    <location>
        <begin position="35"/>
        <end position="48"/>
    </location>
</feature>